<dbReference type="Gene3D" id="3.40.50.1000">
    <property type="entry name" value="HAD superfamily/HAD-like"/>
    <property type="match status" value="1"/>
</dbReference>
<gene>
    <name evidence="2" type="primary">yigB</name>
    <name evidence="2" type="ORF">Ttaiw_02178</name>
</gene>
<dbReference type="RefSeq" id="WP_185974918.1">
    <property type="nucleotide sequence ID" value="NZ_CP083911.1"/>
</dbReference>
<dbReference type="EC" id="3.1.3.-" evidence="2"/>
<evidence type="ECO:0000313" key="3">
    <source>
        <dbReference type="Proteomes" id="UP000317763"/>
    </source>
</evidence>
<protein>
    <submittedName>
        <fullName evidence="2">5-amino-6-(5-phospho-D-ribitylamino)uracil phosphatase YigB</fullName>
        <ecNumber evidence="2">3.1.3.-</ecNumber>
    </submittedName>
</protein>
<dbReference type="Proteomes" id="UP000317763">
    <property type="component" value="Unassembled WGS sequence"/>
</dbReference>
<dbReference type="InterPro" id="IPR023214">
    <property type="entry name" value="HAD_sf"/>
</dbReference>
<dbReference type="EMBL" id="VJOM01000030">
    <property type="protein sequence ID" value="TSE29750.1"/>
    <property type="molecule type" value="Genomic_DNA"/>
</dbReference>
<dbReference type="InterPro" id="IPR051540">
    <property type="entry name" value="S-2-haloacid_dehalogenase"/>
</dbReference>
<dbReference type="Pfam" id="PF00702">
    <property type="entry name" value="Hydrolase"/>
    <property type="match status" value="1"/>
</dbReference>
<dbReference type="NCBIfam" id="TIGR01549">
    <property type="entry name" value="HAD-SF-IA-v1"/>
    <property type="match status" value="1"/>
</dbReference>
<dbReference type="InterPro" id="IPR006439">
    <property type="entry name" value="HAD-SF_hydro_IA"/>
</dbReference>
<keyword evidence="3" id="KW-1185">Reference proteome</keyword>
<dbReference type="STRING" id="307486.GCA_000807215_02559"/>
<evidence type="ECO:0000313" key="2">
    <source>
        <dbReference type="EMBL" id="TSE29750.1"/>
    </source>
</evidence>
<dbReference type="NCBIfam" id="TIGR01509">
    <property type="entry name" value="HAD-SF-IA-v3"/>
    <property type="match status" value="1"/>
</dbReference>
<proteinExistence type="predicted"/>
<evidence type="ECO:0000256" key="1">
    <source>
        <dbReference type="ARBA" id="ARBA00022801"/>
    </source>
</evidence>
<dbReference type="SUPFAM" id="SSF56784">
    <property type="entry name" value="HAD-like"/>
    <property type="match status" value="1"/>
</dbReference>
<sequence>MFDPARVRAITLDLDDTLWPVRPTIERAEAALQDWLRDHAPATAALLADAPLRQAIRADVEQRHADHWHDLTFLRREAIREALRRAGDDPALADPAFEVFYAARQRVELYADARPALEALAARYPVVALSNGNADVQRIGIGHWFVAQVGAREAGVAKPDARIFHTAAEKAGVAPAAVLHVGDDAHHDALGALRAGMQSAWIDRAGHGWPHALARGGCSPMHRRHGPPDAQPHERPHIHVRDLLALCDALGLSCPASVAVPPPVSAPLETCRC</sequence>
<dbReference type="PANTHER" id="PTHR43316">
    <property type="entry name" value="HYDROLASE, HALOACID DELAHOGENASE-RELATED"/>
    <property type="match status" value="1"/>
</dbReference>
<comment type="caution">
    <text evidence="2">The sequence shown here is derived from an EMBL/GenBank/DDBJ whole genome shotgun (WGS) entry which is preliminary data.</text>
</comment>
<dbReference type="InterPro" id="IPR036412">
    <property type="entry name" value="HAD-like_sf"/>
</dbReference>
<dbReference type="SFLD" id="SFLDS00003">
    <property type="entry name" value="Haloacid_Dehalogenase"/>
    <property type="match status" value="1"/>
</dbReference>
<dbReference type="GO" id="GO:0016787">
    <property type="term" value="F:hydrolase activity"/>
    <property type="evidence" value="ECO:0007669"/>
    <property type="project" value="UniProtKB-KW"/>
</dbReference>
<dbReference type="AlphaFoldDB" id="A0A554X1N9"/>
<dbReference type="SFLD" id="SFLDG01129">
    <property type="entry name" value="C1.5:_HAD__Beta-PGM__Phosphata"/>
    <property type="match status" value="1"/>
</dbReference>
<name>A0A554X1N9_9BURK</name>
<accession>A0A554X1N9</accession>
<keyword evidence="1 2" id="KW-0378">Hydrolase</keyword>
<organism evidence="2 3">
    <name type="scientific">Tepidimonas taiwanensis</name>
    <dbReference type="NCBI Taxonomy" id="307486"/>
    <lineage>
        <taxon>Bacteria</taxon>
        <taxon>Pseudomonadati</taxon>
        <taxon>Pseudomonadota</taxon>
        <taxon>Betaproteobacteria</taxon>
        <taxon>Burkholderiales</taxon>
        <taxon>Tepidimonas</taxon>
    </lineage>
</organism>
<reference evidence="2 3" key="1">
    <citation type="submission" date="2019-07" db="EMBL/GenBank/DDBJ databases">
        <title>Tepidimonas taiwanensis I1-1 draft genome.</title>
        <authorList>
            <person name="Da Costa M.S."/>
            <person name="Froufe H.J.C."/>
            <person name="Egas C."/>
            <person name="Albuquerque L."/>
        </authorList>
    </citation>
    <scope>NUCLEOTIDE SEQUENCE [LARGE SCALE GENOMIC DNA]</scope>
    <source>
        <strain evidence="2 3">I1-1</strain>
    </source>
</reference>
<dbReference type="PANTHER" id="PTHR43316:SF3">
    <property type="entry name" value="HALOACID DEHALOGENASE, TYPE II (AFU_ORTHOLOGUE AFUA_2G07750)-RELATED"/>
    <property type="match status" value="1"/>
</dbReference>
<dbReference type="Gene3D" id="1.20.120.1600">
    <property type="match status" value="1"/>
</dbReference>